<evidence type="ECO:0000313" key="2">
    <source>
        <dbReference type="EMBL" id="TDG36500.1"/>
    </source>
</evidence>
<evidence type="ECO:0000313" key="3">
    <source>
        <dbReference type="Proteomes" id="UP000295668"/>
    </source>
</evidence>
<proteinExistence type="predicted"/>
<dbReference type="OrthoDB" id="9798714at2"/>
<protein>
    <recommendedName>
        <fullName evidence="4">TraB/GumN family protein</fullName>
    </recommendedName>
</protein>
<evidence type="ECO:0000256" key="1">
    <source>
        <dbReference type="SAM" id="SignalP"/>
    </source>
</evidence>
<reference evidence="2 3" key="1">
    <citation type="submission" date="2019-02" db="EMBL/GenBank/DDBJ databases">
        <title>Pedobacter sp. nov., a novel speices isolated from soil of pinguins habitat in Antarcitica.</title>
        <authorList>
            <person name="He R.-H."/>
        </authorList>
    </citation>
    <scope>NUCLEOTIDE SEQUENCE [LARGE SCALE GENOMIC DNA]</scope>
    <source>
        <strain evidence="2 3">E01020</strain>
    </source>
</reference>
<feature type="chain" id="PRO_5020935254" description="TraB/GumN family protein" evidence="1">
    <location>
        <begin position="19"/>
        <end position="325"/>
    </location>
</feature>
<dbReference type="CDD" id="cd14789">
    <property type="entry name" value="Tiki"/>
    <property type="match status" value="1"/>
</dbReference>
<sequence>MKKILILLGFIGCNIAMAQNKNHVQSVLWKVVYAKTGATSYVLGTNHSLGNAWLNKFHFLVDIIASSDVMFTETASYKVAQQDMDGLNDGKPKTFIELFGRDSLLVDSFYNAYLGFPIGNIGASKNIVPNNSFEKQKLFLVAFNDLAITKFHVDLSNQYKLRADTFDITNIETLDGILEKTALKNKKPLFGLDDNVKVIKSFANVSLISTEIVSTIKDIVNYQNGVRSEHNDKRIKDLKLFYKGLMDFTVAYTTKLKDADKASLLDRNKLWGDRLKEELKNKNAFIAVGAGHLFFRKKYGILDVLKRSGYIVTPVNMIEASKALN</sequence>
<gene>
    <name evidence="2" type="ORF">EZJ43_08255</name>
</gene>
<dbReference type="Proteomes" id="UP000295668">
    <property type="component" value="Unassembled WGS sequence"/>
</dbReference>
<feature type="signal peptide" evidence="1">
    <location>
        <begin position="1"/>
        <end position="18"/>
    </location>
</feature>
<dbReference type="InterPro" id="IPR002816">
    <property type="entry name" value="TraB/PrgY/GumN_fam"/>
</dbReference>
<organism evidence="2 3">
    <name type="scientific">Pedobacter changchengzhani</name>
    <dbReference type="NCBI Taxonomy" id="2529274"/>
    <lineage>
        <taxon>Bacteria</taxon>
        <taxon>Pseudomonadati</taxon>
        <taxon>Bacteroidota</taxon>
        <taxon>Sphingobacteriia</taxon>
        <taxon>Sphingobacteriales</taxon>
        <taxon>Sphingobacteriaceae</taxon>
        <taxon>Pedobacter</taxon>
    </lineage>
</organism>
<keyword evidence="3" id="KW-1185">Reference proteome</keyword>
<accession>A0A4R5MLC4</accession>
<evidence type="ECO:0008006" key="4">
    <source>
        <dbReference type="Google" id="ProtNLM"/>
    </source>
</evidence>
<name>A0A4R5MLC4_9SPHI</name>
<dbReference type="EMBL" id="SJCY01000004">
    <property type="protein sequence ID" value="TDG36500.1"/>
    <property type="molecule type" value="Genomic_DNA"/>
</dbReference>
<keyword evidence="1" id="KW-0732">Signal</keyword>
<dbReference type="AlphaFoldDB" id="A0A4R5MLC4"/>
<dbReference type="RefSeq" id="WP_133262229.1">
    <property type="nucleotide sequence ID" value="NZ_SJCY01000004.1"/>
</dbReference>
<comment type="caution">
    <text evidence="2">The sequence shown here is derived from an EMBL/GenBank/DDBJ whole genome shotgun (WGS) entry which is preliminary data.</text>
</comment>
<dbReference type="Pfam" id="PF01963">
    <property type="entry name" value="TraB_PrgY_gumN"/>
    <property type="match status" value="1"/>
</dbReference>